<dbReference type="RefSeq" id="WP_070743398.1">
    <property type="nucleotide sequence ID" value="NZ_MDZA01000169.1"/>
</dbReference>
<name>A0A1G1THD4_9BACT</name>
<protein>
    <submittedName>
        <fullName evidence="2">Cupin</fullName>
    </submittedName>
</protein>
<dbReference type="InterPro" id="IPR053146">
    <property type="entry name" value="QDO-like"/>
</dbReference>
<keyword evidence="3" id="KW-1185">Reference proteome</keyword>
<dbReference type="PANTHER" id="PTHR36440">
    <property type="entry name" value="PUTATIVE (AFU_ORTHOLOGUE AFUA_8G07350)-RELATED"/>
    <property type="match status" value="1"/>
</dbReference>
<proteinExistence type="predicted"/>
<dbReference type="Gene3D" id="2.60.120.10">
    <property type="entry name" value="Jelly Rolls"/>
    <property type="match status" value="1"/>
</dbReference>
<dbReference type="PANTHER" id="PTHR36440:SF1">
    <property type="entry name" value="PUTATIVE (AFU_ORTHOLOGUE AFUA_8G07350)-RELATED"/>
    <property type="match status" value="1"/>
</dbReference>
<evidence type="ECO:0000313" key="3">
    <source>
        <dbReference type="Proteomes" id="UP000177506"/>
    </source>
</evidence>
<dbReference type="SUPFAM" id="SSF51182">
    <property type="entry name" value="RmlC-like cupins"/>
    <property type="match status" value="1"/>
</dbReference>
<organism evidence="2 3">
    <name type="scientific">Hymenobacter coccineus</name>
    <dbReference type="NCBI Taxonomy" id="1908235"/>
    <lineage>
        <taxon>Bacteria</taxon>
        <taxon>Pseudomonadati</taxon>
        <taxon>Bacteroidota</taxon>
        <taxon>Cytophagia</taxon>
        <taxon>Cytophagales</taxon>
        <taxon>Hymenobacteraceae</taxon>
        <taxon>Hymenobacter</taxon>
    </lineage>
</organism>
<dbReference type="InterPro" id="IPR014710">
    <property type="entry name" value="RmlC-like_jellyroll"/>
</dbReference>
<reference evidence="2 3" key="1">
    <citation type="submission" date="2016-08" db="EMBL/GenBank/DDBJ databases">
        <title>Hymenobacter coccineus sp. nov., Hymenobacter lapidarius sp. nov. and Hymenobacter glacialis sp. nov., isolated from Antarctic soil.</title>
        <authorList>
            <person name="Sedlacek I."/>
            <person name="Kralova S."/>
            <person name="Kyrova K."/>
            <person name="Maslanova I."/>
            <person name="Stankova E."/>
            <person name="Vrbovska V."/>
            <person name="Nemec M."/>
            <person name="Bartak M."/>
            <person name="Svec P."/>
            <person name="Busse H.-J."/>
            <person name="Pantucek R."/>
        </authorList>
    </citation>
    <scope>NUCLEOTIDE SEQUENCE [LARGE SCALE GENOMIC DNA]</scope>
    <source>
        <strain evidence="2 3">CCM 8649</strain>
    </source>
</reference>
<dbReference type="InterPro" id="IPR011051">
    <property type="entry name" value="RmlC_Cupin_sf"/>
</dbReference>
<sequence length="167" mass="17552">MRPTAIRTLDPQAGPSVSVVGDTYRVLASGEQTGGDYAIIDMLVPPQGGPGPHAHAGIREAFYVVAGEVVVRSETQTYTARAGAFVDITTGGAVHSFKNESDAVAHLLCVVVPAGLDQFFEEIGQPVAAGAFLPPTPPAPAELARLQAIAQRYGQELFPPDYLDKKP</sequence>
<dbReference type="OrthoDB" id="9090296at2"/>
<dbReference type="Pfam" id="PF07883">
    <property type="entry name" value="Cupin_2"/>
    <property type="match status" value="1"/>
</dbReference>
<comment type="caution">
    <text evidence="2">The sequence shown here is derived from an EMBL/GenBank/DDBJ whole genome shotgun (WGS) entry which is preliminary data.</text>
</comment>
<dbReference type="InterPro" id="IPR013096">
    <property type="entry name" value="Cupin_2"/>
</dbReference>
<dbReference type="EMBL" id="MDZA01000169">
    <property type="protein sequence ID" value="OGX90275.1"/>
    <property type="molecule type" value="Genomic_DNA"/>
</dbReference>
<evidence type="ECO:0000313" key="2">
    <source>
        <dbReference type="EMBL" id="OGX90275.1"/>
    </source>
</evidence>
<dbReference type="AlphaFoldDB" id="A0A1G1THD4"/>
<feature type="domain" description="Cupin type-2" evidence="1">
    <location>
        <begin position="42"/>
        <end position="111"/>
    </location>
</feature>
<accession>A0A1G1THD4</accession>
<evidence type="ECO:0000259" key="1">
    <source>
        <dbReference type="Pfam" id="PF07883"/>
    </source>
</evidence>
<gene>
    <name evidence="2" type="ORF">BEN49_23280</name>
</gene>
<dbReference type="Proteomes" id="UP000177506">
    <property type="component" value="Unassembled WGS sequence"/>
</dbReference>